<sequence>MKGKRGKTSELELLPLTTRMMAGNQLRDVNGMMVDESASGVWYEIHNGVCKRSALSSPLICIEGQPKDAISDDGQIMSAYLYGLVHRPDACQALLKRLDLTNGERNDYQAQREIDRLAVCWKSA</sequence>
<protein>
    <submittedName>
        <fullName evidence="1">Uncharacterized protein</fullName>
    </submittedName>
</protein>
<dbReference type="EMBL" id="CP011494">
    <property type="protein sequence ID" value="AKO52787.1"/>
    <property type="molecule type" value="Genomic_DNA"/>
</dbReference>
<dbReference type="KEGG" id="mpq:ABA45_10535"/>
<accession>A0A0H4ICN2</accession>
<keyword evidence="2" id="KW-1185">Reference proteome</keyword>
<gene>
    <name evidence="1" type="ORF">ABA45_10535</name>
</gene>
<dbReference type="PATRIC" id="fig|330734.3.peg.2214"/>
<evidence type="ECO:0000313" key="2">
    <source>
        <dbReference type="Proteomes" id="UP000036406"/>
    </source>
</evidence>
<reference evidence="1 2" key="1">
    <citation type="submission" date="2015-05" db="EMBL/GenBank/DDBJ databases">
        <title>Complete genome of Marinobacter psychrophilus strain 20041T isolated from sea-ice of the Canadian Basin.</title>
        <authorList>
            <person name="Song L."/>
            <person name="Ren L."/>
            <person name="Yu Y."/>
            <person name="Wang X."/>
        </authorList>
    </citation>
    <scope>NUCLEOTIDE SEQUENCE [LARGE SCALE GENOMIC DNA]</scope>
    <source>
        <strain evidence="1 2">20041</strain>
    </source>
</reference>
<name>A0A0H4ICN2_9GAMM</name>
<dbReference type="AlphaFoldDB" id="A0A0H4ICN2"/>
<dbReference type="Proteomes" id="UP000036406">
    <property type="component" value="Chromosome"/>
</dbReference>
<dbReference type="STRING" id="330734.ABA45_10535"/>
<organism evidence="1 2">
    <name type="scientific">Marinobacter psychrophilus</name>
    <dbReference type="NCBI Taxonomy" id="330734"/>
    <lineage>
        <taxon>Bacteria</taxon>
        <taxon>Pseudomonadati</taxon>
        <taxon>Pseudomonadota</taxon>
        <taxon>Gammaproteobacteria</taxon>
        <taxon>Pseudomonadales</taxon>
        <taxon>Marinobacteraceae</taxon>
        <taxon>Marinobacter</taxon>
    </lineage>
</organism>
<evidence type="ECO:0000313" key="1">
    <source>
        <dbReference type="EMBL" id="AKO52787.1"/>
    </source>
</evidence>
<proteinExistence type="predicted"/>